<protein>
    <recommendedName>
        <fullName evidence="6">Integrator complex subunit 5 C-terminal domain-containing protein</fullName>
    </recommendedName>
</protein>
<organism evidence="3">
    <name type="scientific">Capitella teleta</name>
    <name type="common">Polychaete worm</name>
    <dbReference type="NCBI Taxonomy" id="283909"/>
    <lineage>
        <taxon>Eukaryota</taxon>
        <taxon>Metazoa</taxon>
        <taxon>Spiralia</taxon>
        <taxon>Lophotrochozoa</taxon>
        <taxon>Annelida</taxon>
        <taxon>Polychaeta</taxon>
        <taxon>Sedentaria</taxon>
        <taxon>Scolecida</taxon>
        <taxon>Capitellidae</taxon>
        <taxon>Capitella</taxon>
    </lineage>
</organism>
<reference evidence="3 5" key="2">
    <citation type="journal article" date="2013" name="Nature">
        <title>Insights into bilaterian evolution from three spiralian genomes.</title>
        <authorList>
            <person name="Simakov O."/>
            <person name="Marletaz F."/>
            <person name="Cho S.J."/>
            <person name="Edsinger-Gonzales E."/>
            <person name="Havlak P."/>
            <person name="Hellsten U."/>
            <person name="Kuo D.H."/>
            <person name="Larsson T."/>
            <person name="Lv J."/>
            <person name="Arendt D."/>
            <person name="Savage R."/>
            <person name="Osoegawa K."/>
            <person name="de Jong P."/>
            <person name="Grimwood J."/>
            <person name="Chapman J.A."/>
            <person name="Shapiro H."/>
            <person name="Aerts A."/>
            <person name="Otillar R.P."/>
            <person name="Terry A.Y."/>
            <person name="Boore J.L."/>
            <person name="Grigoriev I.V."/>
            <person name="Lindberg D.R."/>
            <person name="Seaver E.C."/>
            <person name="Weisblat D.A."/>
            <person name="Putnam N.H."/>
            <person name="Rokhsar D.S."/>
        </authorList>
    </citation>
    <scope>NUCLEOTIDE SEQUENCE</scope>
    <source>
        <strain evidence="3 5">I ESC-2004</strain>
    </source>
</reference>
<dbReference type="GO" id="GO:0032039">
    <property type="term" value="C:integrator complex"/>
    <property type="evidence" value="ECO:0007669"/>
    <property type="project" value="InterPro"/>
</dbReference>
<reference evidence="5" key="1">
    <citation type="submission" date="2012-12" db="EMBL/GenBank/DDBJ databases">
        <authorList>
            <person name="Hellsten U."/>
            <person name="Grimwood J."/>
            <person name="Chapman J.A."/>
            <person name="Shapiro H."/>
            <person name="Aerts A."/>
            <person name="Otillar R.P."/>
            <person name="Terry A.Y."/>
            <person name="Boore J.L."/>
            <person name="Simakov O."/>
            <person name="Marletaz F."/>
            <person name="Cho S.-J."/>
            <person name="Edsinger-Gonzales E."/>
            <person name="Havlak P."/>
            <person name="Kuo D.-H."/>
            <person name="Larsson T."/>
            <person name="Lv J."/>
            <person name="Arendt D."/>
            <person name="Savage R."/>
            <person name="Osoegawa K."/>
            <person name="de Jong P."/>
            <person name="Lindberg D.R."/>
            <person name="Seaver E.C."/>
            <person name="Weisblat D.A."/>
            <person name="Putnam N.H."/>
            <person name="Grigoriev I.V."/>
            <person name="Rokhsar D.S."/>
        </authorList>
    </citation>
    <scope>NUCLEOTIDE SEQUENCE</scope>
    <source>
        <strain evidence="5">I ESC-2004</strain>
    </source>
</reference>
<dbReference type="Pfam" id="PF14838">
    <property type="entry name" value="INTS5_C"/>
    <property type="match status" value="1"/>
</dbReference>
<dbReference type="InterPro" id="IPR029445">
    <property type="entry name" value="INTS5_N"/>
</dbReference>
<dbReference type="STRING" id="283909.R7TX07"/>
<dbReference type="OMA" id="KDFCVHS"/>
<dbReference type="PANTHER" id="PTHR31697">
    <property type="entry name" value="INTEGRATOR COMPLEX SUBUNIT 5"/>
    <property type="match status" value="1"/>
</dbReference>
<name>R7TX07_CAPTE</name>
<dbReference type="GO" id="GO:0034472">
    <property type="term" value="P:snRNA 3'-end processing"/>
    <property type="evidence" value="ECO:0007669"/>
    <property type="project" value="TreeGrafter"/>
</dbReference>
<dbReference type="FunCoup" id="R7TX07">
    <property type="interactions" value="1975"/>
</dbReference>
<evidence type="ECO:0008006" key="6">
    <source>
        <dbReference type="Google" id="ProtNLM"/>
    </source>
</evidence>
<dbReference type="InterPro" id="IPR016024">
    <property type="entry name" value="ARM-type_fold"/>
</dbReference>
<dbReference type="EMBL" id="KB308962">
    <property type="protein sequence ID" value="ELT95971.1"/>
    <property type="molecule type" value="Genomic_DNA"/>
</dbReference>
<dbReference type="Pfam" id="PF14837">
    <property type="entry name" value="INTS5_N"/>
    <property type="match status" value="1"/>
</dbReference>
<dbReference type="OrthoDB" id="69088at2759"/>
<proteinExistence type="predicted"/>
<evidence type="ECO:0000259" key="1">
    <source>
        <dbReference type="Pfam" id="PF14837"/>
    </source>
</evidence>
<evidence type="ECO:0000259" key="2">
    <source>
        <dbReference type="Pfam" id="PF14838"/>
    </source>
</evidence>
<evidence type="ECO:0000313" key="4">
    <source>
        <dbReference type="EnsemblMetazoa" id="CapteP186694"/>
    </source>
</evidence>
<sequence length="951" mass="105760">MDCGFLVTQTVSRLRCLPVCCLFYRGMRLLYTLQKADQYQEILHEVRCFIGHSACSRADLSSIELTKSGLFLLRHLPSARLAVLEFLHKVFDSAVNVYISELEWNREKQDKRAPPFPISEIESMLLTLVKALPAHWSPIISSWAIDLLGHLSSKNAKRRPVASQVSVGINEALQFWVSCPATKTLLDISSECVSSMVNSNPESSVDALLDASVKYSPHFDWVVAHIGSCFPQTIINRVLQCGLRDFHHHGQSARSESPCLPGEAKVASVVGILGHLAGQHSAEIRKAVLTLFEESLTSRDEEKQLAIPFLLHLASMSPLLLDVVASHIVINMSVETINSVAVLFKTSSVLQKQDLKTLLHLVVHLITCVEASAFPLLEFLMKFADETPQKTEVTPIAMETDEIGILPEVQCAGMKIMSALLAELQRMVHTKSSDSSMEVALLKSLQPQINALCMLLSHSSQLRCEWLSALLASLAVHLHEDVAADVLSAIVSHATEDHQLGVFLRVQQEAEMKHANVLRHSCQKIVSSLNDQSLKNLHQLSSWEKENAGVRMSLCAMLSNHVDVLSAELSASTLEHAVCALELLSNADPNAISTACVTLASALCFFFFRLLAQSEVSQKHKRCVMCVSYLTRLCCHRSTKKHILRTLILGSVSEQHRALFGGKCDSVMHSADKGNVSLLEENALQRKRVVFHAGVIGKGLRIEVTAQGIPAAEQTHNRQLLISALSAISSCDGYHDCMETENVMTASPKLSAELAKFLALLVIEMITPDVMYNGIPWPDEEFMKVTIERDLSIKHEFDVNPVLWNIMEFISEGPGAMCYCSVLLRSVLATVIRYVEGSREKSFKSCSQHLRTTSMIIDFMRKGQMIPSPIQHTVELLPHLSPYEVYLLLINLWKYVKENPPVPISRMNVEIMCPPKYLEVIRSILHSHVDSLGHLYPLFTVHKPQPQNISS</sequence>
<dbReference type="SUPFAM" id="SSF48371">
    <property type="entry name" value="ARM repeat"/>
    <property type="match status" value="1"/>
</dbReference>
<accession>R7TX07</accession>
<dbReference type="HOGENOM" id="CLU_013732_0_0_1"/>
<dbReference type="EMBL" id="AMQN01002358">
    <property type="status" value="NOT_ANNOTATED_CDS"/>
    <property type="molecule type" value="Genomic_DNA"/>
</dbReference>
<dbReference type="AlphaFoldDB" id="R7TX07"/>
<reference evidence="4" key="3">
    <citation type="submission" date="2015-06" db="UniProtKB">
        <authorList>
            <consortium name="EnsemblMetazoa"/>
        </authorList>
    </citation>
    <scope>IDENTIFICATION</scope>
</reference>
<dbReference type="PANTHER" id="PTHR31697:SF2">
    <property type="entry name" value="INTEGRATOR COMPLEX SUBUNIT 5"/>
    <property type="match status" value="1"/>
</dbReference>
<dbReference type="InterPro" id="IPR040316">
    <property type="entry name" value="INTS5"/>
</dbReference>
<dbReference type="EnsemblMetazoa" id="CapteT186694">
    <property type="protein sequence ID" value="CapteP186694"/>
    <property type="gene ID" value="CapteG186694"/>
</dbReference>
<feature type="domain" description="Integrator complex subunit 5 N-terminal" evidence="1">
    <location>
        <begin position="40"/>
        <end position="247"/>
    </location>
</feature>
<keyword evidence="5" id="KW-1185">Reference proteome</keyword>
<dbReference type="InterPro" id="IPR029444">
    <property type="entry name" value="INTS5_C"/>
</dbReference>
<gene>
    <name evidence="3" type="ORF">CAPTEDRAFT_186694</name>
</gene>
<evidence type="ECO:0000313" key="3">
    <source>
        <dbReference type="EMBL" id="ELT95971.1"/>
    </source>
</evidence>
<feature type="domain" description="Integrator complex subunit 5 C-terminal" evidence="2">
    <location>
        <begin position="265"/>
        <end position="932"/>
    </location>
</feature>
<dbReference type="Proteomes" id="UP000014760">
    <property type="component" value="Unassembled WGS sequence"/>
</dbReference>
<evidence type="ECO:0000313" key="5">
    <source>
        <dbReference type="Proteomes" id="UP000014760"/>
    </source>
</evidence>